<name>A0A955L483_9BACT</name>
<organism evidence="2 3">
    <name type="scientific">Candidatus Dojkabacteria bacterium</name>
    <dbReference type="NCBI Taxonomy" id="2099670"/>
    <lineage>
        <taxon>Bacteria</taxon>
        <taxon>Candidatus Dojkabacteria</taxon>
    </lineage>
</organism>
<protein>
    <submittedName>
        <fullName evidence="2">Uncharacterized protein</fullName>
    </submittedName>
</protein>
<evidence type="ECO:0000313" key="3">
    <source>
        <dbReference type="Proteomes" id="UP000782843"/>
    </source>
</evidence>
<accession>A0A955L483</accession>
<evidence type="ECO:0000313" key="2">
    <source>
        <dbReference type="EMBL" id="MCA9382553.1"/>
    </source>
</evidence>
<keyword evidence="1" id="KW-0472">Membrane</keyword>
<feature type="non-terminal residue" evidence="2">
    <location>
        <position position="540"/>
    </location>
</feature>
<dbReference type="AlphaFoldDB" id="A0A955L483"/>
<feature type="transmembrane region" description="Helical" evidence="1">
    <location>
        <begin position="12"/>
        <end position="32"/>
    </location>
</feature>
<reference evidence="2" key="1">
    <citation type="submission" date="2020-04" db="EMBL/GenBank/DDBJ databases">
        <authorList>
            <person name="Zhang T."/>
        </authorList>
    </citation>
    <scope>NUCLEOTIDE SEQUENCE</scope>
    <source>
        <strain evidence="2">HKST-UBA10</strain>
    </source>
</reference>
<dbReference type="Proteomes" id="UP000782843">
    <property type="component" value="Unassembled WGS sequence"/>
</dbReference>
<keyword evidence="1" id="KW-1133">Transmembrane helix</keyword>
<proteinExistence type="predicted"/>
<reference evidence="2" key="2">
    <citation type="journal article" date="2021" name="Microbiome">
        <title>Successional dynamics and alternative stable states in a saline activated sludge microbial community over 9 years.</title>
        <authorList>
            <person name="Wang Y."/>
            <person name="Ye J."/>
            <person name="Ju F."/>
            <person name="Liu L."/>
            <person name="Boyd J.A."/>
            <person name="Deng Y."/>
            <person name="Parks D.H."/>
            <person name="Jiang X."/>
            <person name="Yin X."/>
            <person name="Woodcroft B.J."/>
            <person name="Tyson G.W."/>
            <person name="Hugenholtz P."/>
            <person name="Polz M.F."/>
            <person name="Zhang T."/>
        </authorList>
    </citation>
    <scope>NUCLEOTIDE SEQUENCE</scope>
    <source>
        <strain evidence="2">HKST-UBA10</strain>
    </source>
</reference>
<sequence length="540" mass="56298">MNRIIHPIKNKSFLSIIAFLGLFFLVSTLFLYSRPQAATGIYGTVNFQGKIVNKTDGTNLLAGSPTCVVNGASNDTCDFRLQVYDGPNPGTATLLWQKTYPNFEIGTNDGIFDFELGLCSGSTVDWSGCESGSGVNFDTDSLYVVLRFDDDGDADFAEDYFVKRMTSVPYALNAGSWDGVDLDSANPEIKARSTNSDLKLSSNGTGKLKLNSTSTGNIEFFSASNYITSAGTLVLAGSSTLGDANTDTTTIRGLVTLTDSASGYTLRFGTDVDLYRGAANRLDLATGDSFNIVSGQYTQASSSTTGSSATITSNSLTSGTGLAISSTATAFSSGKLLTLTKTGASGSTAFTGDIANIAYSHTFNGGVGLNHTGNVLDISRNITLNTAQTQTIAGSLVTLSDSAIQSLGTLNHTGSVLELTQNYGASTGAALYVKNYGNGNSFQVDDESSDTTPFVISNSGTVGIGDPTPDHMLDVAGNIGLDAGSYINYGDTDGTSGYGFRDNSGTLQSKNSGGSWYNIATSNDLHAAVTLAGSYDYLTL</sequence>
<evidence type="ECO:0000256" key="1">
    <source>
        <dbReference type="SAM" id="Phobius"/>
    </source>
</evidence>
<dbReference type="EMBL" id="JAGQLG010000164">
    <property type="protein sequence ID" value="MCA9382553.1"/>
    <property type="molecule type" value="Genomic_DNA"/>
</dbReference>
<gene>
    <name evidence="2" type="ORF">KC660_04060</name>
</gene>
<comment type="caution">
    <text evidence="2">The sequence shown here is derived from an EMBL/GenBank/DDBJ whole genome shotgun (WGS) entry which is preliminary data.</text>
</comment>
<keyword evidence="1" id="KW-0812">Transmembrane</keyword>